<dbReference type="Proteomes" id="UP000015502">
    <property type="component" value="Chromosome"/>
</dbReference>
<dbReference type="OrthoDB" id="380919at2157"/>
<dbReference type="RefSeq" id="WP_004067360.1">
    <property type="nucleotide sequence ID" value="NC_022084.1"/>
</dbReference>
<dbReference type="HOGENOM" id="CLU_2857292_0_0_2"/>
<dbReference type="KEGG" id="tlt:OCC_01609"/>
<protein>
    <submittedName>
        <fullName evidence="1">Uncharacterized protein</fullName>
    </submittedName>
</protein>
<proteinExistence type="predicted"/>
<dbReference type="EMBL" id="CP006670">
    <property type="protein sequence ID" value="EHR79183.1"/>
    <property type="molecule type" value="Genomic_DNA"/>
</dbReference>
<dbReference type="AlphaFoldDB" id="H3ZLP5"/>
<name>H3ZLP5_THELN</name>
<sequence>MGKIGKSRPTTRAENTSLHPLTSIFNKNLIIHGVSSINFGTVNFKRPMASHHKKGEEEKKNGKI</sequence>
<reference evidence="1 2" key="1">
    <citation type="journal article" date="2012" name="J. Bacteriol.">
        <title>Genome sequence of the model hyperthermophilic archaeon Thermococcus litoralis NS-C.</title>
        <authorList>
            <person name="Gardner A.F."/>
            <person name="Kumar S."/>
            <person name="Perler F.B."/>
        </authorList>
    </citation>
    <scope>NUCLEOTIDE SEQUENCE [LARGE SCALE GENOMIC DNA]</scope>
    <source>
        <strain evidence="2">ATCC 51850 / DSM 5473 / JCM 8560 / NS-C</strain>
    </source>
</reference>
<keyword evidence="2" id="KW-1185">Reference proteome</keyword>
<evidence type="ECO:0000313" key="1">
    <source>
        <dbReference type="EMBL" id="EHR79183.1"/>
    </source>
</evidence>
<gene>
    <name evidence="1" type="ORF">OCC_01609</name>
</gene>
<accession>H3ZLP5</accession>
<dbReference type="STRING" id="523849.OCC_01609"/>
<dbReference type="PaxDb" id="523849-OCC_01609"/>
<organism evidence="1 2">
    <name type="scientific">Thermococcus litoralis (strain ATCC 51850 / DSM 5473 / JCM 8560 / NS-C)</name>
    <dbReference type="NCBI Taxonomy" id="523849"/>
    <lineage>
        <taxon>Archaea</taxon>
        <taxon>Methanobacteriati</taxon>
        <taxon>Methanobacteriota</taxon>
        <taxon>Thermococci</taxon>
        <taxon>Thermococcales</taxon>
        <taxon>Thermococcaceae</taxon>
        <taxon>Thermococcus</taxon>
    </lineage>
</organism>
<evidence type="ECO:0000313" key="2">
    <source>
        <dbReference type="Proteomes" id="UP000015502"/>
    </source>
</evidence>
<dbReference type="GeneID" id="16549318"/>